<evidence type="ECO:0000313" key="2">
    <source>
        <dbReference type="EMBL" id="MCJ2178951.1"/>
    </source>
</evidence>
<reference evidence="2" key="1">
    <citation type="submission" date="2022-03" db="EMBL/GenBank/DDBJ databases">
        <title>Identification of a novel bacterium isolated from mangrove sediments.</title>
        <authorList>
            <person name="Pan X."/>
        </authorList>
    </citation>
    <scope>NUCLEOTIDE SEQUENCE</scope>
    <source>
        <strain evidence="2">B2580</strain>
    </source>
</reference>
<evidence type="ECO:0000259" key="1">
    <source>
        <dbReference type="Pfam" id="PF12680"/>
    </source>
</evidence>
<dbReference type="InterPro" id="IPR032710">
    <property type="entry name" value="NTF2-like_dom_sf"/>
</dbReference>
<protein>
    <submittedName>
        <fullName evidence="2">Nuclear transport factor 2 family protein</fullName>
    </submittedName>
</protein>
<keyword evidence="3" id="KW-1185">Reference proteome</keyword>
<gene>
    <name evidence="2" type="ORF">MTR64_10275</name>
</gene>
<feature type="domain" description="SnoaL-like" evidence="1">
    <location>
        <begin position="11"/>
        <end position="113"/>
    </location>
</feature>
<dbReference type="SUPFAM" id="SSF54427">
    <property type="entry name" value="NTF2-like"/>
    <property type="match status" value="1"/>
</dbReference>
<dbReference type="Gene3D" id="3.10.450.50">
    <property type="match status" value="1"/>
</dbReference>
<dbReference type="Pfam" id="PF12680">
    <property type="entry name" value="SnoaL_2"/>
    <property type="match status" value="1"/>
</dbReference>
<dbReference type="EMBL" id="JALHLE010000013">
    <property type="protein sequence ID" value="MCJ2178951.1"/>
    <property type="molecule type" value="Genomic_DNA"/>
</dbReference>
<proteinExistence type="predicted"/>
<evidence type="ECO:0000313" key="3">
    <source>
        <dbReference type="Proteomes" id="UP001162880"/>
    </source>
</evidence>
<dbReference type="Proteomes" id="UP001162880">
    <property type="component" value="Unassembled WGS sequence"/>
</dbReference>
<dbReference type="RefSeq" id="WP_243993473.1">
    <property type="nucleotide sequence ID" value="NZ_JALHLE010000013.1"/>
</dbReference>
<name>A0ABT0B206_9SPHN</name>
<comment type="caution">
    <text evidence="2">The sequence shown here is derived from an EMBL/GenBank/DDBJ whole genome shotgun (WGS) entry which is preliminary data.</text>
</comment>
<accession>A0ABT0B206</accession>
<organism evidence="2 3">
    <name type="scientific">Novosphingobium album</name>
    <name type="common">ex Hu et al. 2023</name>
    <dbReference type="NCBI Taxonomy" id="2930093"/>
    <lineage>
        <taxon>Bacteria</taxon>
        <taxon>Pseudomonadati</taxon>
        <taxon>Pseudomonadota</taxon>
        <taxon>Alphaproteobacteria</taxon>
        <taxon>Sphingomonadales</taxon>
        <taxon>Sphingomonadaceae</taxon>
        <taxon>Novosphingobium</taxon>
    </lineage>
</organism>
<dbReference type="InterPro" id="IPR037401">
    <property type="entry name" value="SnoaL-like"/>
</dbReference>
<sequence>MTESNKDVALAFITAMDKGDTEAAARCLDPEAVTIAKGFGKLSGERRYGTIVGTIGAFRELMPEGMNPVIHSVTSENDRVVVEFEGNAVLANGTPYCNQYCMVFTLREGRIVSVNEYYCTILADAAIGPLLEARAEALPWS</sequence>